<dbReference type="Proteomes" id="UP000821866">
    <property type="component" value="Chromosome 3"/>
</dbReference>
<reference evidence="3" key="1">
    <citation type="journal article" date="2020" name="Cell">
        <title>Large-Scale Comparative Analyses of Tick Genomes Elucidate Their Genetic Diversity and Vector Capacities.</title>
        <authorList>
            <consortium name="Tick Genome and Microbiome Consortium (TIGMIC)"/>
            <person name="Jia N."/>
            <person name="Wang J."/>
            <person name="Shi W."/>
            <person name="Du L."/>
            <person name="Sun Y."/>
            <person name="Zhan W."/>
            <person name="Jiang J.F."/>
            <person name="Wang Q."/>
            <person name="Zhang B."/>
            <person name="Ji P."/>
            <person name="Bell-Sakyi L."/>
            <person name="Cui X.M."/>
            <person name="Yuan T.T."/>
            <person name="Jiang B.G."/>
            <person name="Yang W.F."/>
            <person name="Lam T.T."/>
            <person name="Chang Q.C."/>
            <person name="Ding S.J."/>
            <person name="Wang X.J."/>
            <person name="Zhu J.G."/>
            <person name="Ruan X.D."/>
            <person name="Zhao L."/>
            <person name="Wei J.T."/>
            <person name="Ye R.Z."/>
            <person name="Que T.C."/>
            <person name="Du C.H."/>
            <person name="Zhou Y.H."/>
            <person name="Cheng J.X."/>
            <person name="Dai P.F."/>
            <person name="Guo W.B."/>
            <person name="Han X.H."/>
            <person name="Huang E.J."/>
            <person name="Li L.F."/>
            <person name="Wei W."/>
            <person name="Gao Y.C."/>
            <person name="Liu J.Z."/>
            <person name="Shao H.Z."/>
            <person name="Wang X."/>
            <person name="Wang C.C."/>
            <person name="Yang T.C."/>
            <person name="Huo Q.B."/>
            <person name="Li W."/>
            <person name="Chen H.Y."/>
            <person name="Chen S.E."/>
            <person name="Zhou L.G."/>
            <person name="Ni X.B."/>
            <person name="Tian J.H."/>
            <person name="Sheng Y."/>
            <person name="Liu T."/>
            <person name="Pan Y.S."/>
            <person name="Xia L.Y."/>
            <person name="Li J."/>
            <person name="Zhao F."/>
            <person name="Cao W.C."/>
        </authorList>
    </citation>
    <scope>NUCLEOTIDE SEQUENCE</scope>
    <source>
        <strain evidence="3">Rmic-2018</strain>
    </source>
</reference>
<reference evidence="3" key="2">
    <citation type="submission" date="2021-09" db="EMBL/GenBank/DDBJ databases">
        <authorList>
            <person name="Jia N."/>
            <person name="Wang J."/>
            <person name="Shi W."/>
            <person name="Du L."/>
            <person name="Sun Y."/>
            <person name="Zhan W."/>
            <person name="Jiang J."/>
            <person name="Wang Q."/>
            <person name="Zhang B."/>
            <person name="Ji P."/>
            <person name="Sakyi L.B."/>
            <person name="Cui X."/>
            <person name="Yuan T."/>
            <person name="Jiang B."/>
            <person name="Yang W."/>
            <person name="Lam T.T.-Y."/>
            <person name="Chang Q."/>
            <person name="Ding S."/>
            <person name="Wang X."/>
            <person name="Zhu J."/>
            <person name="Ruan X."/>
            <person name="Zhao L."/>
            <person name="Wei J."/>
            <person name="Que T."/>
            <person name="Du C."/>
            <person name="Cheng J."/>
            <person name="Dai P."/>
            <person name="Han X."/>
            <person name="Huang E."/>
            <person name="Gao Y."/>
            <person name="Liu J."/>
            <person name="Shao H."/>
            <person name="Ye R."/>
            <person name="Li L."/>
            <person name="Wei W."/>
            <person name="Wang X."/>
            <person name="Wang C."/>
            <person name="Huo Q."/>
            <person name="Li W."/>
            <person name="Guo W."/>
            <person name="Chen H."/>
            <person name="Chen S."/>
            <person name="Zhou L."/>
            <person name="Zhou L."/>
            <person name="Ni X."/>
            <person name="Tian J."/>
            <person name="Zhou Y."/>
            <person name="Sheng Y."/>
            <person name="Liu T."/>
            <person name="Pan Y."/>
            <person name="Xia L."/>
            <person name="Li J."/>
            <person name="Zhao F."/>
            <person name="Cao W."/>
        </authorList>
    </citation>
    <scope>NUCLEOTIDE SEQUENCE</scope>
    <source>
        <strain evidence="3">Rmic-2018</strain>
        <tissue evidence="3">Larvae</tissue>
    </source>
</reference>
<organism evidence="3 4">
    <name type="scientific">Rhipicephalus microplus</name>
    <name type="common">Cattle tick</name>
    <name type="synonym">Boophilus microplus</name>
    <dbReference type="NCBI Taxonomy" id="6941"/>
    <lineage>
        <taxon>Eukaryota</taxon>
        <taxon>Metazoa</taxon>
        <taxon>Ecdysozoa</taxon>
        <taxon>Arthropoda</taxon>
        <taxon>Chelicerata</taxon>
        <taxon>Arachnida</taxon>
        <taxon>Acari</taxon>
        <taxon>Parasitiformes</taxon>
        <taxon>Ixodida</taxon>
        <taxon>Ixodoidea</taxon>
        <taxon>Ixodidae</taxon>
        <taxon>Rhipicephalinae</taxon>
        <taxon>Rhipicephalus</taxon>
        <taxon>Boophilus</taxon>
    </lineage>
</organism>
<name>A0A9J6EBN6_RHIMP</name>
<dbReference type="EMBL" id="JABSTU010000005">
    <property type="protein sequence ID" value="KAH8031485.1"/>
    <property type="molecule type" value="Genomic_DNA"/>
</dbReference>
<sequence length="558" mass="61884">MIDYLDQCAVSAHDTGQLAINPYRSFGEMLKMVWINLLYELLCSYTLAEKDEWKTNSPLFFSLAKDIQKLAKHLFLAGQKDIQVKAYDASEQEQKEHGYACVHRFRASVQTVATCVEILVWAEVDENGADLLCGKLAEKLQAAHGLKLALGHLPILISCLDGIRTLAEMFPLIVDGCVLAARDFLGAPAPVLLKLYQCMEELVSGDNAGVRSICQAALRQVRDAGIECLCGVLRVGVERDPEIVQAYLASASNRLFQAEISGGEGALIAINTVMALGKMAVLLKGTPKTEKSVLQFFQQRFCKPPSTLDTLIVDQMGRMLVAKVDRTVRDEILKMLTMVTLVSNSVQAKIADADIKFPGYRHVALPVIKVLIKVASGIEGSDEQLEMLGTLLELFVQIGLDGCRYCENQLAFKDSGCAANMGVLIPVISALVQRMDPVVGAKPRMHKLFWDFWLYASLMGFTVLSGVWPIDWYYGTADIALKSPILVCKEHLRPILQFNNPIRHETAAIVDLNDVKFQLLKELKGGTEISTILYKMNYQQATYLLSVNDLEPFEFRTP</sequence>
<protein>
    <recommendedName>
        <fullName evidence="2">PI4-kinase N-terminal domain-containing protein</fullName>
    </recommendedName>
</protein>
<evidence type="ECO:0000313" key="4">
    <source>
        <dbReference type="Proteomes" id="UP000821866"/>
    </source>
</evidence>
<evidence type="ECO:0000313" key="3">
    <source>
        <dbReference type="EMBL" id="KAH8031485.1"/>
    </source>
</evidence>
<gene>
    <name evidence="3" type="ORF">HPB51_017548</name>
</gene>
<comment type="caution">
    <text evidence="3">The sequence shown here is derived from an EMBL/GenBank/DDBJ whole genome shotgun (WGS) entry which is preliminary data.</text>
</comment>
<dbReference type="InterPro" id="IPR045495">
    <property type="entry name" value="PI4K_N"/>
</dbReference>
<feature type="domain" description="PI4-kinase N-terminal" evidence="2">
    <location>
        <begin position="63"/>
        <end position="462"/>
    </location>
</feature>
<dbReference type="VEuPathDB" id="VectorBase:LOC119165310"/>
<keyword evidence="4" id="KW-1185">Reference proteome</keyword>
<dbReference type="Pfam" id="PF19274">
    <property type="entry name" value="PI4K_N"/>
    <property type="match status" value="1"/>
</dbReference>
<evidence type="ECO:0000259" key="2">
    <source>
        <dbReference type="Pfam" id="PF19274"/>
    </source>
</evidence>
<dbReference type="AlphaFoldDB" id="A0A9J6EBN6"/>
<comment type="similarity">
    <text evidence="1">Belongs to the PI3/PI4-kinase family. Type III PI4K subfamily.</text>
</comment>
<evidence type="ECO:0000256" key="1">
    <source>
        <dbReference type="ARBA" id="ARBA00006209"/>
    </source>
</evidence>
<accession>A0A9J6EBN6</accession>
<proteinExistence type="inferred from homology"/>